<keyword evidence="4 8" id="KW-0812">Transmembrane</keyword>
<dbReference type="EMBL" id="JAGKTC010000004">
    <property type="protein sequence ID" value="MBP3985733.1"/>
    <property type="molecule type" value="Genomic_DNA"/>
</dbReference>
<keyword evidence="2 8" id="KW-0813">Transport</keyword>
<evidence type="ECO:0000256" key="5">
    <source>
        <dbReference type="ARBA" id="ARBA00023077"/>
    </source>
</evidence>
<evidence type="ECO:0000256" key="3">
    <source>
        <dbReference type="ARBA" id="ARBA00022452"/>
    </source>
</evidence>
<dbReference type="RefSeq" id="WP_210537613.1">
    <property type="nucleotide sequence ID" value="NZ_JAGKTC010000004.1"/>
</dbReference>
<evidence type="ECO:0000256" key="1">
    <source>
        <dbReference type="ARBA" id="ARBA00004571"/>
    </source>
</evidence>
<organism evidence="14 15">
    <name type="scientific">Pseudoxanthomonas helianthi</name>
    <dbReference type="NCBI Taxonomy" id="1453541"/>
    <lineage>
        <taxon>Bacteria</taxon>
        <taxon>Pseudomonadati</taxon>
        <taxon>Pseudomonadota</taxon>
        <taxon>Gammaproteobacteria</taxon>
        <taxon>Lysobacterales</taxon>
        <taxon>Lysobacteraceae</taxon>
        <taxon>Pseudoxanthomonas</taxon>
    </lineage>
</organism>
<reference evidence="14" key="2">
    <citation type="submission" date="2021-03" db="EMBL/GenBank/DDBJ databases">
        <authorList>
            <person name="Cao W."/>
        </authorList>
    </citation>
    <scope>NUCLEOTIDE SEQUENCE</scope>
    <source>
        <strain evidence="14">110414</strain>
    </source>
</reference>
<dbReference type="PANTHER" id="PTHR40980">
    <property type="entry name" value="PLUG DOMAIN-CONTAINING PROTEIN"/>
    <property type="match status" value="1"/>
</dbReference>
<evidence type="ECO:0000256" key="11">
    <source>
        <dbReference type="SAM" id="SignalP"/>
    </source>
</evidence>
<evidence type="ECO:0000256" key="2">
    <source>
        <dbReference type="ARBA" id="ARBA00022448"/>
    </source>
</evidence>
<evidence type="ECO:0000313" key="15">
    <source>
        <dbReference type="Proteomes" id="UP000673447"/>
    </source>
</evidence>
<comment type="caution">
    <text evidence="14">The sequence shown here is derived from an EMBL/GenBank/DDBJ whole genome shotgun (WGS) entry which is preliminary data.</text>
</comment>
<dbReference type="GO" id="GO:0009279">
    <property type="term" value="C:cell outer membrane"/>
    <property type="evidence" value="ECO:0007669"/>
    <property type="project" value="UniProtKB-SubCell"/>
</dbReference>
<reference evidence="14" key="1">
    <citation type="journal article" date="2016" name="Int. J. Syst. Evol. Microbiol.">
        <title>Pseudoxanthomonas helianthi sp. nov., isolated from roots of Jerusalem artichoke (Helianthus tuberosus).</title>
        <authorList>
            <person name="Kittiwongwattana C."/>
            <person name="Thawai C."/>
        </authorList>
    </citation>
    <scope>NUCLEOTIDE SEQUENCE</scope>
    <source>
        <strain evidence="14">110414</strain>
    </source>
</reference>
<dbReference type="InterPro" id="IPR037066">
    <property type="entry name" value="Plug_dom_sf"/>
</dbReference>
<keyword evidence="6 8" id="KW-0472">Membrane</keyword>
<dbReference type="NCBIfam" id="TIGR01782">
    <property type="entry name" value="TonB-Xanth-Caul"/>
    <property type="match status" value="1"/>
</dbReference>
<name>A0A940X481_9GAMM</name>
<evidence type="ECO:0000256" key="7">
    <source>
        <dbReference type="ARBA" id="ARBA00023237"/>
    </source>
</evidence>
<evidence type="ECO:0000256" key="8">
    <source>
        <dbReference type="PROSITE-ProRule" id="PRU01360"/>
    </source>
</evidence>
<dbReference type="CDD" id="cd01347">
    <property type="entry name" value="ligand_gated_channel"/>
    <property type="match status" value="1"/>
</dbReference>
<gene>
    <name evidence="14" type="ORF">J5837_15085</name>
</gene>
<dbReference type="Gene3D" id="2.170.130.10">
    <property type="entry name" value="TonB-dependent receptor, plug domain"/>
    <property type="match status" value="1"/>
</dbReference>
<keyword evidence="15" id="KW-1185">Reference proteome</keyword>
<evidence type="ECO:0000256" key="6">
    <source>
        <dbReference type="ARBA" id="ARBA00023136"/>
    </source>
</evidence>
<dbReference type="Pfam" id="PF07715">
    <property type="entry name" value="Plug"/>
    <property type="match status" value="1"/>
</dbReference>
<evidence type="ECO:0000256" key="4">
    <source>
        <dbReference type="ARBA" id="ARBA00022692"/>
    </source>
</evidence>
<dbReference type="InterPro" id="IPR010104">
    <property type="entry name" value="TonB_rcpt_bac"/>
</dbReference>
<dbReference type="InterPro" id="IPR039426">
    <property type="entry name" value="TonB-dep_rcpt-like"/>
</dbReference>
<accession>A0A940X481</accession>
<dbReference type="InterPro" id="IPR000531">
    <property type="entry name" value="Beta-barrel_TonB"/>
</dbReference>
<feature type="signal peptide" evidence="11">
    <location>
        <begin position="1"/>
        <end position="30"/>
    </location>
</feature>
<dbReference type="PROSITE" id="PS52016">
    <property type="entry name" value="TONB_DEPENDENT_REC_3"/>
    <property type="match status" value="1"/>
</dbReference>
<keyword evidence="5 9" id="KW-0798">TonB box</keyword>
<dbReference type="Pfam" id="PF00593">
    <property type="entry name" value="TonB_dep_Rec_b-barrel"/>
    <property type="match status" value="1"/>
</dbReference>
<feature type="region of interest" description="Disordered" evidence="10">
    <location>
        <begin position="32"/>
        <end position="51"/>
    </location>
</feature>
<keyword evidence="3 8" id="KW-1134">Transmembrane beta strand</keyword>
<dbReference type="Proteomes" id="UP000673447">
    <property type="component" value="Unassembled WGS sequence"/>
</dbReference>
<feature type="chain" id="PRO_5036738095" evidence="11">
    <location>
        <begin position="31"/>
        <end position="945"/>
    </location>
</feature>
<keyword evidence="11" id="KW-0732">Signal</keyword>
<evidence type="ECO:0000313" key="14">
    <source>
        <dbReference type="EMBL" id="MBP3985733.1"/>
    </source>
</evidence>
<dbReference type="InterPro" id="IPR036942">
    <property type="entry name" value="Beta-barrel_TonB_sf"/>
</dbReference>
<dbReference type="SUPFAM" id="SSF56935">
    <property type="entry name" value="Porins"/>
    <property type="match status" value="1"/>
</dbReference>
<keyword evidence="14" id="KW-0675">Receptor</keyword>
<dbReference type="Gene3D" id="2.40.170.20">
    <property type="entry name" value="TonB-dependent receptor, beta-barrel domain"/>
    <property type="match status" value="1"/>
</dbReference>
<dbReference type="InterPro" id="IPR012910">
    <property type="entry name" value="Plug_dom"/>
</dbReference>
<evidence type="ECO:0000259" key="13">
    <source>
        <dbReference type="Pfam" id="PF07715"/>
    </source>
</evidence>
<protein>
    <submittedName>
        <fullName evidence="14">TonB-dependent receptor</fullName>
    </submittedName>
</protein>
<comment type="subcellular location">
    <subcellularLocation>
        <location evidence="1 8">Cell outer membrane</location>
        <topology evidence="1 8">Multi-pass membrane protein</topology>
    </subcellularLocation>
</comment>
<proteinExistence type="inferred from homology"/>
<dbReference type="PANTHER" id="PTHR40980:SF3">
    <property type="entry name" value="TONB-DEPENDENT RECEPTOR-LIKE BETA-BARREL DOMAIN-CONTAINING PROTEIN"/>
    <property type="match status" value="1"/>
</dbReference>
<evidence type="ECO:0000256" key="9">
    <source>
        <dbReference type="RuleBase" id="RU003357"/>
    </source>
</evidence>
<feature type="domain" description="TonB-dependent receptor-like beta-barrel" evidence="12">
    <location>
        <begin position="432"/>
        <end position="910"/>
    </location>
</feature>
<feature type="domain" description="TonB-dependent receptor plug" evidence="13">
    <location>
        <begin position="78"/>
        <end position="187"/>
    </location>
</feature>
<sequence length="945" mass="102221">MTVRRHERKTPVTLLALSIGLALQMSAAQAQEATSPPAAGSVPATPAQAASETTLDTVTVTGFRASLEKAMDIKRAEKGVVDAVVAEDVGKFPDTNLAESLQRIPGVVITRDAGEGRNISVRGLGPDFTRVRLNGLEALSSVGSSDGQGGTNRGRGFDFNVFAAELFSQLIVRKTPSADVDEGSLGATVDLRTARPFDYGGFTATANLQGSYNDASENTSPRFAGLIANTWADGKFGALLSVAYSERKSVDEGSGTVRWAGGTTNGGFNAASPFQAARAADVYAPRFPRYTLMEHDQKRTGITGALQFKPGDNTLFTLEALYSKIDAVRDEKYIEANGLSKTGNQGKSQILVRDGEIRNGALVYALMDNVDIRAENRHDEWTTEFKQYSLDGEHRFSDNFKISGKIGTSVSKHDNPVQATIMMDKLDVDGYSYDYRGNMNEPVFNYGFDPTSPAGWDLSVIRMRANQVENGFDNGQLDFQWTVDEYFTLKGGVQFKKYDFESHEQRRRGTETIVPKFSDGTIHMPADMTELASLSGINGAPGTWVVTNFDALANLFDIYGGGSFNGINSATGAAASGSFAMDNYAPSDRSVTEKDRSIYLMAEFGFDLGSIPVSGNAGIRQVRTSQSSSGIATVNGTLIPVTVDRDYTDTLPAMNLVAEITPDFLVRLGAAKVMTRPGLGSLTPGVTVNVSGSARTISAGNPFLEPTRATTVDLGAEWYFSEGAMLGAGLFYKDLKSFIQNTRQTFVYSETGLPASLLDGTGASTSDEFVLSVPLNTPGGKVKGVELNYVQPFTFLPGFWSDFGVQLNYTYVESEIQYLLANGTPAQKEDFTGLSRNSWNATLFYEGKRFSGRISATNRDDYLIQVPGTEAGFNSEANGVHGQSGTTFVDASVRWKFNDHIEVSLEGSNLTNEAQESWVANPALQLPLEYSKTGRQYLLGLRYKF</sequence>
<dbReference type="AlphaFoldDB" id="A0A940X481"/>
<evidence type="ECO:0000256" key="10">
    <source>
        <dbReference type="SAM" id="MobiDB-lite"/>
    </source>
</evidence>
<keyword evidence="7 8" id="KW-0998">Cell outer membrane</keyword>
<comment type="similarity">
    <text evidence="8 9">Belongs to the TonB-dependent receptor family.</text>
</comment>
<evidence type="ECO:0000259" key="12">
    <source>
        <dbReference type="Pfam" id="PF00593"/>
    </source>
</evidence>